<evidence type="ECO:0000313" key="8">
    <source>
        <dbReference type="Proteomes" id="UP000294692"/>
    </source>
</evidence>
<dbReference type="PANTHER" id="PTHR10996">
    <property type="entry name" value="2-HYDROXYACID DEHYDROGENASE-RELATED"/>
    <property type="match status" value="1"/>
</dbReference>
<dbReference type="GO" id="GO:0016618">
    <property type="term" value="F:hydroxypyruvate reductase [NAD(P)H] activity"/>
    <property type="evidence" value="ECO:0007669"/>
    <property type="project" value="TreeGrafter"/>
</dbReference>
<evidence type="ECO:0000256" key="1">
    <source>
        <dbReference type="ARBA" id="ARBA00005854"/>
    </source>
</evidence>
<keyword evidence="2 4" id="KW-0560">Oxidoreductase</keyword>
<dbReference type="GO" id="GO:0030267">
    <property type="term" value="F:glyoxylate reductase (NADPH) activity"/>
    <property type="evidence" value="ECO:0007669"/>
    <property type="project" value="TreeGrafter"/>
</dbReference>
<evidence type="ECO:0000256" key="4">
    <source>
        <dbReference type="RuleBase" id="RU003719"/>
    </source>
</evidence>
<organism evidence="7 8">
    <name type="scientific">Paracandidimonas soli</name>
    <dbReference type="NCBI Taxonomy" id="1917182"/>
    <lineage>
        <taxon>Bacteria</taxon>
        <taxon>Pseudomonadati</taxon>
        <taxon>Pseudomonadota</taxon>
        <taxon>Betaproteobacteria</taxon>
        <taxon>Burkholderiales</taxon>
        <taxon>Alcaligenaceae</taxon>
        <taxon>Paracandidimonas</taxon>
    </lineage>
</organism>
<accession>A0A4R3V4Y1</accession>
<dbReference type="RefSeq" id="WP_132477000.1">
    <property type="nucleotide sequence ID" value="NZ_JBHRVM010000001.1"/>
</dbReference>
<dbReference type="SUPFAM" id="SSF52283">
    <property type="entry name" value="Formate/glycerate dehydrogenase catalytic domain-like"/>
    <property type="match status" value="1"/>
</dbReference>
<comment type="caution">
    <text evidence="7">The sequence shown here is derived from an EMBL/GenBank/DDBJ whole genome shotgun (WGS) entry which is preliminary data.</text>
</comment>
<evidence type="ECO:0000259" key="5">
    <source>
        <dbReference type="Pfam" id="PF00389"/>
    </source>
</evidence>
<gene>
    <name evidence="7" type="ORF">EV686_10524</name>
</gene>
<keyword evidence="3" id="KW-0520">NAD</keyword>
<dbReference type="GO" id="GO:0051287">
    <property type="term" value="F:NAD binding"/>
    <property type="evidence" value="ECO:0007669"/>
    <property type="project" value="InterPro"/>
</dbReference>
<feature type="domain" description="D-isomer specific 2-hydroxyacid dehydrogenase catalytic" evidence="5">
    <location>
        <begin position="8"/>
        <end position="315"/>
    </location>
</feature>
<reference evidence="7 8" key="1">
    <citation type="submission" date="2019-03" db="EMBL/GenBank/DDBJ databases">
        <title>Genomic Encyclopedia of Type Strains, Phase IV (KMG-IV): sequencing the most valuable type-strain genomes for metagenomic binning, comparative biology and taxonomic classification.</title>
        <authorList>
            <person name="Goeker M."/>
        </authorList>
    </citation>
    <scope>NUCLEOTIDE SEQUENCE [LARGE SCALE GENOMIC DNA]</scope>
    <source>
        <strain evidence="7 8">DSM 100048</strain>
    </source>
</reference>
<dbReference type="Pfam" id="PF00389">
    <property type="entry name" value="2-Hacid_dh"/>
    <property type="match status" value="1"/>
</dbReference>
<dbReference type="AlphaFoldDB" id="A0A4R3V4Y1"/>
<proteinExistence type="inferred from homology"/>
<dbReference type="InterPro" id="IPR006140">
    <property type="entry name" value="D-isomer_DH_NAD-bd"/>
</dbReference>
<evidence type="ECO:0000256" key="2">
    <source>
        <dbReference type="ARBA" id="ARBA00023002"/>
    </source>
</evidence>
<dbReference type="CDD" id="cd12173">
    <property type="entry name" value="PGDH_4"/>
    <property type="match status" value="1"/>
</dbReference>
<dbReference type="FunFam" id="3.40.50.720:FF:000203">
    <property type="entry name" value="D-3-phosphoglycerate dehydrogenase (SerA)"/>
    <property type="match status" value="1"/>
</dbReference>
<dbReference type="GO" id="GO:0005829">
    <property type="term" value="C:cytosol"/>
    <property type="evidence" value="ECO:0007669"/>
    <property type="project" value="TreeGrafter"/>
</dbReference>
<name>A0A4R3V4Y1_9BURK</name>
<dbReference type="PANTHER" id="PTHR10996:SF264">
    <property type="entry name" value="HYPOTHETICAL D-ISOMER SPECIFIC 2-HYDROXYACID DEHYDROGENASE (EUROFUNG)"/>
    <property type="match status" value="1"/>
</dbReference>
<dbReference type="EMBL" id="SMBX01000005">
    <property type="protein sequence ID" value="TCU98327.1"/>
    <property type="molecule type" value="Genomic_DNA"/>
</dbReference>
<evidence type="ECO:0000259" key="6">
    <source>
        <dbReference type="Pfam" id="PF02826"/>
    </source>
</evidence>
<feature type="domain" description="D-isomer specific 2-hydroxyacid dehydrogenase NAD-binding" evidence="6">
    <location>
        <begin position="101"/>
        <end position="284"/>
    </location>
</feature>
<dbReference type="PROSITE" id="PS00065">
    <property type="entry name" value="D_2_HYDROXYACID_DH_1"/>
    <property type="match status" value="1"/>
</dbReference>
<dbReference type="SUPFAM" id="SSF51735">
    <property type="entry name" value="NAD(P)-binding Rossmann-fold domains"/>
    <property type="match status" value="1"/>
</dbReference>
<dbReference type="PROSITE" id="PS00671">
    <property type="entry name" value="D_2_HYDROXYACID_DH_3"/>
    <property type="match status" value="1"/>
</dbReference>
<evidence type="ECO:0000313" key="7">
    <source>
        <dbReference type="EMBL" id="TCU98327.1"/>
    </source>
</evidence>
<sequence length="316" mass="34553">MKRIYVLDAFHPSGPEWLEGKVELIPFGDPRAKNWHEDADGVMVRMHPLTEDDFARAGRLKAVVKQGVGVNTIDLDAARRHGITVANTPGINSEAVSEMALALALAVTRRVPQFDRMIRAGEPIERPKFLGFALQGKTVGVIGMGNIGVRAARKFQAAFDCRILAYDPYYAPRNGKDPWAQVPHERLDDLDALCSQSDLLTVHVPLTDQTRDMISAKRLALMKPNGIVINVSRGGIVNEADLHDALASGHLFGAGIDVWTEREPPEQSHPLLSLPNVVATPHAGGGTVETQQQSSLKVAQELYSILQGNEPEFRVV</sequence>
<dbReference type="InterPro" id="IPR036291">
    <property type="entry name" value="NAD(P)-bd_dom_sf"/>
</dbReference>
<comment type="similarity">
    <text evidence="1 4">Belongs to the D-isomer specific 2-hydroxyacid dehydrogenase family.</text>
</comment>
<dbReference type="Pfam" id="PF02826">
    <property type="entry name" value="2-Hacid_dh_C"/>
    <property type="match status" value="1"/>
</dbReference>
<dbReference type="Proteomes" id="UP000294692">
    <property type="component" value="Unassembled WGS sequence"/>
</dbReference>
<dbReference type="Gene3D" id="3.40.50.720">
    <property type="entry name" value="NAD(P)-binding Rossmann-like Domain"/>
    <property type="match status" value="2"/>
</dbReference>
<protein>
    <submittedName>
        <fullName evidence="7">D-3-phosphoglycerate dehydrogenase</fullName>
    </submittedName>
</protein>
<evidence type="ECO:0000256" key="3">
    <source>
        <dbReference type="ARBA" id="ARBA00023027"/>
    </source>
</evidence>
<dbReference type="InterPro" id="IPR006139">
    <property type="entry name" value="D-isomer_2_OHA_DH_cat_dom"/>
</dbReference>
<dbReference type="OrthoDB" id="9805416at2"/>
<dbReference type="InterPro" id="IPR029753">
    <property type="entry name" value="D-isomer_DH_CS"/>
</dbReference>
<dbReference type="InterPro" id="IPR029752">
    <property type="entry name" value="D-isomer_DH_CS1"/>
</dbReference>
<dbReference type="InterPro" id="IPR050223">
    <property type="entry name" value="D-isomer_2-hydroxyacid_DH"/>
</dbReference>
<keyword evidence="8" id="KW-1185">Reference proteome</keyword>